<dbReference type="PROSITE" id="PS51353">
    <property type="entry name" value="ARSC"/>
    <property type="match status" value="1"/>
</dbReference>
<keyword evidence="5" id="KW-1185">Reference proteome</keyword>
<dbReference type="PANTHER" id="PTHR30041:SF4">
    <property type="entry name" value="ARSENATE REDUCTASE"/>
    <property type="match status" value="1"/>
</dbReference>
<dbReference type="Gene3D" id="3.40.30.10">
    <property type="entry name" value="Glutaredoxin"/>
    <property type="match status" value="1"/>
</dbReference>
<evidence type="ECO:0000256" key="2">
    <source>
        <dbReference type="ARBA" id="ARBA00023002"/>
    </source>
</evidence>
<evidence type="ECO:0000256" key="1">
    <source>
        <dbReference type="ARBA" id="ARBA00007198"/>
    </source>
</evidence>
<evidence type="ECO:0000313" key="5">
    <source>
        <dbReference type="Proteomes" id="UP000092967"/>
    </source>
</evidence>
<organism evidence="4 5">
    <name type="scientific">Wenyingzhuangia fucanilytica</name>
    <dbReference type="NCBI Taxonomy" id="1790137"/>
    <lineage>
        <taxon>Bacteria</taxon>
        <taxon>Pseudomonadati</taxon>
        <taxon>Bacteroidota</taxon>
        <taxon>Flavobacteriia</taxon>
        <taxon>Flavobacteriales</taxon>
        <taxon>Flavobacteriaceae</taxon>
        <taxon>Wenyingzhuangia</taxon>
    </lineage>
</organism>
<dbReference type="SUPFAM" id="SSF52833">
    <property type="entry name" value="Thioredoxin-like"/>
    <property type="match status" value="1"/>
</dbReference>
<dbReference type="NCBIfam" id="TIGR00014">
    <property type="entry name" value="arsC"/>
    <property type="match status" value="1"/>
</dbReference>
<dbReference type="GO" id="GO:0008794">
    <property type="term" value="F:arsenate reductase (glutaredoxin) activity"/>
    <property type="evidence" value="ECO:0007669"/>
    <property type="project" value="InterPro"/>
</dbReference>
<sequence length="113" mass="12845">MIKIYHNPRCTKSRQGVAFLEEKGVVFEVVKYLDETFTFQSLSEVIAELGISPIALVRKNEAIWKSDFKGKELSDTEIIQAMVDFPKLIERPIVVHNGKAVVARPTEKIEEVL</sequence>
<gene>
    <name evidence="4" type="ORF">AXE80_02600</name>
</gene>
<dbReference type="InterPro" id="IPR006659">
    <property type="entry name" value="Arsenate_reductase"/>
</dbReference>
<protein>
    <submittedName>
        <fullName evidence="4">Arsenate reductase</fullName>
    </submittedName>
</protein>
<dbReference type="InterPro" id="IPR006660">
    <property type="entry name" value="Arsenate_reductase-like"/>
</dbReference>
<dbReference type="OrthoDB" id="9808142at2"/>
<dbReference type="PANTHER" id="PTHR30041">
    <property type="entry name" value="ARSENATE REDUCTASE"/>
    <property type="match status" value="1"/>
</dbReference>
<comment type="similarity">
    <text evidence="1 3">Belongs to the ArsC family.</text>
</comment>
<evidence type="ECO:0000256" key="3">
    <source>
        <dbReference type="PROSITE-ProRule" id="PRU01282"/>
    </source>
</evidence>
<dbReference type="InterPro" id="IPR036249">
    <property type="entry name" value="Thioredoxin-like_sf"/>
</dbReference>
<accession>A0A1B1Y3A6</accession>
<proteinExistence type="inferred from homology"/>
<dbReference type="STRING" id="1790137.AXE80_02600"/>
<dbReference type="KEGG" id="wfu:AXE80_02600"/>
<dbReference type="AlphaFoldDB" id="A0A1B1Y3A6"/>
<dbReference type="RefSeq" id="WP_068824345.1">
    <property type="nucleotide sequence ID" value="NZ_CP014224.1"/>
</dbReference>
<dbReference type="Proteomes" id="UP000092967">
    <property type="component" value="Chromosome"/>
</dbReference>
<dbReference type="Pfam" id="PF03960">
    <property type="entry name" value="ArsC"/>
    <property type="match status" value="1"/>
</dbReference>
<dbReference type="CDD" id="cd03034">
    <property type="entry name" value="ArsC_ArsC"/>
    <property type="match status" value="1"/>
</dbReference>
<reference evidence="4 5" key="1">
    <citation type="submission" date="2016-02" db="EMBL/GenBank/DDBJ databases">
        <authorList>
            <person name="Wen L."/>
            <person name="He K."/>
            <person name="Yang H."/>
        </authorList>
    </citation>
    <scope>NUCLEOTIDE SEQUENCE [LARGE SCALE GENOMIC DNA]</scope>
    <source>
        <strain evidence="4 5">CZ1127</strain>
    </source>
</reference>
<name>A0A1B1Y3A6_9FLAO</name>
<keyword evidence="2" id="KW-0560">Oxidoreductase</keyword>
<evidence type="ECO:0000313" key="4">
    <source>
        <dbReference type="EMBL" id="ANW95240.1"/>
    </source>
</evidence>
<dbReference type="EMBL" id="CP014224">
    <property type="protein sequence ID" value="ANW95240.1"/>
    <property type="molecule type" value="Genomic_DNA"/>
</dbReference>